<dbReference type="EnsemblPlants" id="PGSC0003DMT400044030">
    <property type="protein sequence ID" value="PGSC0003DMT400044030"/>
    <property type="gene ID" value="PGSC0003DMG400017086"/>
</dbReference>
<sequence>MVAPESCKKDVLAKACHLKKLSIRGQMAAFLESRGGISNLEELKCLERLKLLNDALYMNKTVQLPAAFFRLVRTVKKLTLANTRFQWSEVEKLAQLEENAFMGDTWKPEVGGFSNLQVLWIERAELETWEVSNLNYPILRNLVLVSCDKLNAIPFELADITNLCEMKLDNTIKAVKSAKDILERKKCQKIIFKLSIFPPEAESNATQ</sequence>
<organism evidence="1 2">
    <name type="scientific">Solanum tuberosum</name>
    <name type="common">Potato</name>
    <dbReference type="NCBI Taxonomy" id="4113"/>
    <lineage>
        <taxon>Eukaryota</taxon>
        <taxon>Viridiplantae</taxon>
        <taxon>Streptophyta</taxon>
        <taxon>Embryophyta</taxon>
        <taxon>Tracheophyta</taxon>
        <taxon>Spermatophyta</taxon>
        <taxon>Magnoliopsida</taxon>
        <taxon>eudicotyledons</taxon>
        <taxon>Gunneridae</taxon>
        <taxon>Pentapetalae</taxon>
        <taxon>asterids</taxon>
        <taxon>lamiids</taxon>
        <taxon>Solanales</taxon>
        <taxon>Solanaceae</taxon>
        <taxon>Solanoideae</taxon>
        <taxon>Solaneae</taxon>
        <taxon>Solanum</taxon>
    </lineage>
</organism>
<evidence type="ECO:0000313" key="1">
    <source>
        <dbReference type="EnsemblPlants" id="PGSC0003DMT400044030"/>
    </source>
</evidence>
<protein>
    <submittedName>
        <fullName evidence="1">Disease resistance protein</fullName>
    </submittedName>
</protein>
<dbReference type="AlphaFoldDB" id="M1BFI3"/>
<keyword evidence="2" id="KW-1185">Reference proteome</keyword>
<dbReference type="InParanoid" id="M1BFI3"/>
<reference evidence="1" key="2">
    <citation type="submission" date="2015-06" db="UniProtKB">
        <authorList>
            <consortium name="EnsemblPlants"/>
        </authorList>
    </citation>
    <scope>IDENTIFICATION</scope>
    <source>
        <strain evidence="1">DM1-3 516 R44</strain>
    </source>
</reference>
<dbReference type="PANTHER" id="PTHR15140">
    <property type="entry name" value="TUBULIN-SPECIFIC CHAPERONE E"/>
    <property type="match status" value="1"/>
</dbReference>
<dbReference type="PaxDb" id="4113-PGSC0003DMT400044030"/>
<name>M1BFI3_SOLTU</name>
<dbReference type="Gene3D" id="3.80.10.10">
    <property type="entry name" value="Ribonuclease Inhibitor"/>
    <property type="match status" value="1"/>
</dbReference>
<proteinExistence type="predicted"/>
<evidence type="ECO:0000313" key="2">
    <source>
        <dbReference type="Proteomes" id="UP000011115"/>
    </source>
</evidence>
<accession>M1BFI3</accession>
<dbReference type="HOGENOM" id="CLU_115168_0_0_1"/>
<dbReference type="ExpressionAtlas" id="M1BFI3">
    <property type="expression patterns" value="baseline and differential"/>
</dbReference>
<dbReference type="Proteomes" id="UP000011115">
    <property type="component" value="Unassembled WGS sequence"/>
</dbReference>
<reference evidence="2" key="1">
    <citation type="journal article" date="2011" name="Nature">
        <title>Genome sequence and analysis of the tuber crop potato.</title>
        <authorList>
            <consortium name="The Potato Genome Sequencing Consortium"/>
        </authorList>
    </citation>
    <scope>NUCLEOTIDE SEQUENCE [LARGE SCALE GENOMIC DNA]</scope>
    <source>
        <strain evidence="2">cv. DM1-3 516 R44</strain>
    </source>
</reference>
<dbReference type="Gramene" id="PGSC0003DMT400044030">
    <property type="protein sequence ID" value="PGSC0003DMT400044030"/>
    <property type="gene ID" value="PGSC0003DMG400017086"/>
</dbReference>
<dbReference type="InterPro" id="IPR032675">
    <property type="entry name" value="LRR_dom_sf"/>
</dbReference>
<dbReference type="eggNOG" id="KOG4658">
    <property type="taxonomic scope" value="Eukaryota"/>
</dbReference>
<dbReference type="PANTHER" id="PTHR15140:SF28">
    <property type="entry name" value="LATE BLIGHT RESISTANCE PROTEIN HOMOLOG R1B-16 ISOFORM X1"/>
    <property type="match status" value="1"/>
</dbReference>
<dbReference type="SUPFAM" id="SSF52047">
    <property type="entry name" value="RNI-like"/>
    <property type="match status" value="1"/>
</dbReference>